<keyword evidence="2" id="KW-1185">Reference proteome</keyword>
<proteinExistence type="predicted"/>
<comment type="caution">
    <text evidence="1">The sequence shown here is derived from an EMBL/GenBank/DDBJ whole genome shotgun (WGS) entry which is preliminary data.</text>
</comment>
<evidence type="ECO:0000313" key="1">
    <source>
        <dbReference type="EMBL" id="CAD0000432.1"/>
    </source>
</evidence>
<sequence length="108" mass="12343">MAVKGKFISDEIKVQTYANWPDFVFKKEYSLPSLKEVENYIQTNGHLPNIPSAADVSENGILLGEMNARLLQKIEELTLYTIEQQKKIEEQNKVMGTLSERLTALEIK</sequence>
<evidence type="ECO:0000313" key="2">
    <source>
        <dbReference type="Proteomes" id="UP000530060"/>
    </source>
</evidence>
<dbReference type="AlphaFoldDB" id="A0A6V6YNV7"/>
<protein>
    <submittedName>
        <fullName evidence="1">Uncharacterized protein</fullName>
    </submittedName>
</protein>
<dbReference type="Proteomes" id="UP000530060">
    <property type="component" value="Unassembled WGS sequence"/>
</dbReference>
<name>A0A6V6YNV7_9FLAO</name>
<reference evidence="1 2" key="1">
    <citation type="submission" date="2020-06" db="EMBL/GenBank/DDBJ databases">
        <authorList>
            <person name="Criscuolo A."/>
        </authorList>
    </citation>
    <scope>NUCLEOTIDE SEQUENCE [LARGE SCALE GENOMIC DNA]</scope>
    <source>
        <strain evidence="2">CIP 111411</strain>
    </source>
</reference>
<dbReference type="EMBL" id="CAIJDP010000041">
    <property type="protein sequence ID" value="CAD0000432.1"/>
    <property type="molecule type" value="Genomic_DNA"/>
</dbReference>
<gene>
    <name evidence="1" type="ORF">FLAT13_00021</name>
</gene>
<organism evidence="1 2">
    <name type="scientific">Flavobacterium salmonis</name>
    <dbReference type="NCBI Taxonomy" id="2654844"/>
    <lineage>
        <taxon>Bacteria</taxon>
        <taxon>Pseudomonadati</taxon>
        <taxon>Bacteroidota</taxon>
        <taxon>Flavobacteriia</taxon>
        <taxon>Flavobacteriales</taxon>
        <taxon>Flavobacteriaceae</taxon>
        <taxon>Flavobacterium</taxon>
    </lineage>
</organism>
<accession>A0A6V6YNV7</accession>